<dbReference type="InterPro" id="IPR015421">
    <property type="entry name" value="PyrdxlP-dep_Trfase_major"/>
</dbReference>
<comment type="similarity">
    <text evidence="2 10">Belongs to the class-V pyridoxal-phosphate-dependent aminotransferase family. SerC subfamily.</text>
</comment>
<evidence type="ECO:0000256" key="7">
    <source>
        <dbReference type="ARBA" id="ARBA00023299"/>
    </source>
</evidence>
<comment type="function">
    <text evidence="10">Catalyzes the reversible conversion of 3-phosphohydroxypyruvate to phosphoserine and of 3-hydroxy-2-oxo-4-phosphonooxybutanoate to phosphohydroxythreonine.</text>
</comment>
<dbReference type="InterPro" id="IPR015422">
    <property type="entry name" value="PyrdxlP-dep_Trfase_small"/>
</dbReference>
<comment type="catalytic activity">
    <reaction evidence="9 10">
        <text>O-phospho-L-serine + 2-oxoglutarate = 3-phosphooxypyruvate + L-glutamate</text>
        <dbReference type="Rhea" id="RHEA:14329"/>
        <dbReference type="ChEBI" id="CHEBI:16810"/>
        <dbReference type="ChEBI" id="CHEBI:18110"/>
        <dbReference type="ChEBI" id="CHEBI:29985"/>
        <dbReference type="ChEBI" id="CHEBI:57524"/>
        <dbReference type="EC" id="2.6.1.52"/>
    </reaction>
</comment>
<dbReference type="AlphaFoldDB" id="W0FMN4"/>
<dbReference type="Gene3D" id="3.90.1150.10">
    <property type="entry name" value="Aspartate Aminotransferase, domain 1"/>
    <property type="match status" value="1"/>
</dbReference>
<gene>
    <name evidence="10" type="primary">serC</name>
</gene>
<dbReference type="GO" id="GO:0005737">
    <property type="term" value="C:cytoplasm"/>
    <property type="evidence" value="ECO:0007669"/>
    <property type="project" value="UniProtKB-SubCell"/>
</dbReference>
<dbReference type="PIRSF" id="PIRSF000525">
    <property type="entry name" value="SerC"/>
    <property type="match status" value="1"/>
</dbReference>
<dbReference type="Pfam" id="PF00266">
    <property type="entry name" value="Aminotran_5"/>
    <property type="match status" value="1"/>
</dbReference>
<feature type="domain" description="Aminotransferase class V" evidence="11">
    <location>
        <begin position="4"/>
        <end position="346"/>
    </location>
</feature>
<dbReference type="InterPro" id="IPR000192">
    <property type="entry name" value="Aminotrans_V_dom"/>
</dbReference>
<dbReference type="Gene3D" id="3.40.640.10">
    <property type="entry name" value="Type I PLP-dependent aspartate aminotransferase-like (Major domain)"/>
    <property type="match status" value="1"/>
</dbReference>
<evidence type="ECO:0000256" key="5">
    <source>
        <dbReference type="ARBA" id="ARBA00022679"/>
    </source>
</evidence>
<keyword evidence="6 10" id="KW-0663">Pyridoxal phosphate</keyword>
<dbReference type="EC" id="2.6.1.52" evidence="10"/>
<dbReference type="EMBL" id="KC246871">
    <property type="protein sequence ID" value="AHF26211.1"/>
    <property type="molecule type" value="Genomic_DNA"/>
</dbReference>
<dbReference type="InterPro" id="IPR022278">
    <property type="entry name" value="Pser_aminoTfrase"/>
</dbReference>
<comment type="pathway">
    <text evidence="10">Cofactor biosynthesis; pyridoxine 5'-phosphate biosynthesis; pyridoxine 5'-phosphate from D-erythrose 4-phosphate: step 3/5.</text>
</comment>
<dbReference type="NCBIfam" id="NF003764">
    <property type="entry name" value="PRK05355.1"/>
    <property type="match status" value="1"/>
</dbReference>
<evidence type="ECO:0000256" key="1">
    <source>
        <dbReference type="ARBA" id="ARBA00005099"/>
    </source>
</evidence>
<keyword evidence="10" id="KW-0664">Pyridoxine biosynthesis</keyword>
<comment type="catalytic activity">
    <reaction evidence="8 10">
        <text>4-(phosphooxy)-L-threonine + 2-oxoglutarate = (R)-3-hydroxy-2-oxo-4-phosphooxybutanoate + L-glutamate</text>
        <dbReference type="Rhea" id="RHEA:16573"/>
        <dbReference type="ChEBI" id="CHEBI:16810"/>
        <dbReference type="ChEBI" id="CHEBI:29985"/>
        <dbReference type="ChEBI" id="CHEBI:58452"/>
        <dbReference type="ChEBI" id="CHEBI:58538"/>
        <dbReference type="EC" id="2.6.1.52"/>
    </reaction>
</comment>
<dbReference type="FunFam" id="3.90.1150.10:FF:000006">
    <property type="entry name" value="Phosphoserine aminotransferase"/>
    <property type="match status" value="1"/>
</dbReference>
<feature type="binding site" evidence="10">
    <location>
        <position position="193"/>
    </location>
    <ligand>
        <name>pyridoxal 5'-phosphate</name>
        <dbReference type="ChEBI" id="CHEBI:597326"/>
    </ligand>
</feature>
<dbReference type="NCBIfam" id="TIGR01364">
    <property type="entry name" value="serC_1"/>
    <property type="match status" value="1"/>
</dbReference>
<evidence type="ECO:0000256" key="9">
    <source>
        <dbReference type="ARBA" id="ARBA00049007"/>
    </source>
</evidence>
<dbReference type="HAMAP" id="MF_00160">
    <property type="entry name" value="SerC_aminotrans_5"/>
    <property type="match status" value="1"/>
</dbReference>
<feature type="binding site" evidence="10">
    <location>
        <position position="42"/>
    </location>
    <ligand>
        <name>L-glutamate</name>
        <dbReference type="ChEBI" id="CHEBI:29985"/>
    </ligand>
</feature>
<sequence length="358" mass="39655">MERVYNFSPGPSQLALPVLEKAQKDLVCYGDTGMSVMEMSHRSKMYTDIYDKTVADIRELMNIGEDYEVIFLQGGATQQFSAVPLNLMVNRKADYIDSGNFAHLAAEEAKRYGEVNVVASSRDDVYTYVPDVNAIRFDDDADYVHITQNNTIYGTRYVELPNCKAPIVCDASSMILSEEMDVSKYGVIYAGAQKNIGPSGLCLMIIRKDLIGRAMDICPKLLNWEVQAKAGSMYNTPNTWGIYLAGLTFDWLKSIGGVKAVEAVNKEKAAMLYDFLDNSKLFKATAEKKYRSRMNVTFVTGDADKDAAFVKAAAAEGLVNLKGHRSVGGMRASIYNAMPIEGVQKLIAFMKKFEAENA</sequence>
<dbReference type="SUPFAM" id="SSF53383">
    <property type="entry name" value="PLP-dependent transferases"/>
    <property type="match status" value="1"/>
</dbReference>
<dbReference type="InterPro" id="IPR015424">
    <property type="entry name" value="PyrdxlP-dep_Trfase"/>
</dbReference>
<dbReference type="UniPathway" id="UPA00244">
    <property type="reaction ID" value="UER00311"/>
</dbReference>
<name>W0FMN4_9BACT</name>
<dbReference type="PANTHER" id="PTHR43247">
    <property type="entry name" value="PHOSPHOSERINE AMINOTRANSFERASE"/>
    <property type="match status" value="1"/>
</dbReference>
<accession>W0FMN4</accession>
<evidence type="ECO:0000256" key="3">
    <source>
        <dbReference type="ARBA" id="ARBA00022576"/>
    </source>
</evidence>
<keyword evidence="10" id="KW-0963">Cytoplasm</keyword>
<feature type="binding site" evidence="10">
    <location>
        <position position="151"/>
    </location>
    <ligand>
        <name>pyridoxal 5'-phosphate</name>
        <dbReference type="ChEBI" id="CHEBI:597326"/>
    </ligand>
</feature>
<comment type="caution">
    <text evidence="10">Lacks conserved residue(s) required for the propagation of feature annotation.</text>
</comment>
<proteinExistence type="inferred from homology"/>
<evidence type="ECO:0000313" key="12">
    <source>
        <dbReference type="EMBL" id="AHF26211.1"/>
    </source>
</evidence>
<keyword evidence="5 10" id="KW-0808">Transferase</keyword>
<dbReference type="PANTHER" id="PTHR43247:SF1">
    <property type="entry name" value="PHOSPHOSERINE AMINOTRANSFERASE"/>
    <property type="match status" value="1"/>
</dbReference>
<evidence type="ECO:0000256" key="4">
    <source>
        <dbReference type="ARBA" id="ARBA00022605"/>
    </source>
</evidence>
<comment type="subcellular location">
    <subcellularLocation>
        <location evidence="10">Cytoplasm</location>
    </subcellularLocation>
</comment>
<keyword evidence="4 10" id="KW-0028">Amino-acid biosynthesis</keyword>
<evidence type="ECO:0000256" key="8">
    <source>
        <dbReference type="ARBA" id="ARBA00047630"/>
    </source>
</evidence>
<dbReference type="GO" id="GO:0006564">
    <property type="term" value="P:L-serine biosynthetic process"/>
    <property type="evidence" value="ECO:0007669"/>
    <property type="project" value="UniProtKB-UniRule"/>
</dbReference>
<feature type="binding site" evidence="10">
    <location>
        <position position="101"/>
    </location>
    <ligand>
        <name>pyridoxal 5'-phosphate</name>
        <dbReference type="ChEBI" id="CHEBI:597326"/>
    </ligand>
</feature>
<feature type="binding site" evidence="10">
    <location>
        <begin position="235"/>
        <end position="236"/>
    </location>
    <ligand>
        <name>pyridoxal 5'-phosphate</name>
        <dbReference type="ChEBI" id="CHEBI:597326"/>
    </ligand>
</feature>
<dbReference type="GO" id="GO:0008615">
    <property type="term" value="P:pyridoxine biosynthetic process"/>
    <property type="evidence" value="ECO:0007669"/>
    <property type="project" value="UniProtKB-UniRule"/>
</dbReference>
<dbReference type="GO" id="GO:0004648">
    <property type="term" value="F:O-phospho-L-serine:2-oxoglutarate aminotransferase activity"/>
    <property type="evidence" value="ECO:0007669"/>
    <property type="project" value="UniProtKB-UniRule"/>
</dbReference>
<comment type="subunit">
    <text evidence="10">Homodimer.</text>
</comment>
<reference evidence="12" key="1">
    <citation type="journal article" date="2013" name="PLoS ONE">
        <title>Metagenomic insights into the carbohydrate-active enzymes carried by the microorganisms adhering to solid digesta in the rumen of cows.</title>
        <authorList>
            <person name="Wang L."/>
            <person name="Hatem A."/>
            <person name="Catalyurek U.V."/>
            <person name="Morrison M."/>
            <person name="Yu Z."/>
        </authorList>
    </citation>
    <scope>NUCLEOTIDE SEQUENCE</scope>
</reference>
<feature type="binding site" evidence="10">
    <location>
        <begin position="76"/>
        <end position="77"/>
    </location>
    <ligand>
        <name>pyridoxal 5'-phosphate</name>
        <dbReference type="ChEBI" id="CHEBI:597326"/>
    </ligand>
</feature>
<evidence type="ECO:0000259" key="11">
    <source>
        <dbReference type="Pfam" id="PF00266"/>
    </source>
</evidence>
<dbReference type="UniPathway" id="UPA00135">
    <property type="reaction ID" value="UER00197"/>
</dbReference>
<evidence type="ECO:0000256" key="10">
    <source>
        <dbReference type="HAMAP-Rule" id="MF_00160"/>
    </source>
</evidence>
<feature type="binding site" evidence="10">
    <location>
        <position position="170"/>
    </location>
    <ligand>
        <name>pyridoxal 5'-phosphate</name>
        <dbReference type="ChEBI" id="CHEBI:597326"/>
    </ligand>
</feature>
<keyword evidence="3 10" id="KW-0032">Aminotransferase</keyword>
<comment type="cofactor">
    <cofactor evidence="10">
        <name>pyridoxal 5'-phosphate</name>
        <dbReference type="ChEBI" id="CHEBI:597326"/>
    </cofactor>
    <text evidence="10">Binds 1 pyridoxal phosphate per subunit.</text>
</comment>
<protein>
    <recommendedName>
        <fullName evidence="10">Phosphoserine aminotransferase</fullName>
        <ecNumber evidence="10">2.6.1.52</ecNumber>
    </recommendedName>
    <alternativeName>
        <fullName evidence="10">Phosphohydroxythreonine aminotransferase</fullName>
        <shortName evidence="10">PSAT</shortName>
    </alternativeName>
</protein>
<evidence type="ECO:0000256" key="2">
    <source>
        <dbReference type="ARBA" id="ARBA00006904"/>
    </source>
</evidence>
<evidence type="ECO:0000256" key="6">
    <source>
        <dbReference type="ARBA" id="ARBA00022898"/>
    </source>
</evidence>
<comment type="pathway">
    <text evidence="1 10">Amino-acid biosynthesis; L-serine biosynthesis; L-serine from 3-phospho-D-glycerate: step 2/3.</text>
</comment>
<dbReference type="GO" id="GO:0030170">
    <property type="term" value="F:pyridoxal phosphate binding"/>
    <property type="evidence" value="ECO:0007669"/>
    <property type="project" value="UniProtKB-UniRule"/>
</dbReference>
<organism evidence="12">
    <name type="scientific">uncultured bacterium Contigcl_1792</name>
    <dbReference type="NCBI Taxonomy" id="1393663"/>
    <lineage>
        <taxon>Bacteria</taxon>
        <taxon>environmental samples</taxon>
    </lineage>
</organism>
<feature type="modified residue" description="N6-(pyridoxal phosphate)lysine" evidence="10">
    <location>
        <position position="194"/>
    </location>
</feature>
<keyword evidence="7 10" id="KW-0718">Serine biosynthesis</keyword>
<dbReference type="FunFam" id="3.40.640.10:FF:000010">
    <property type="entry name" value="Phosphoserine aminotransferase"/>
    <property type="match status" value="1"/>
</dbReference>